<gene>
    <name evidence="2" type="ORF">HPBE_LOCUS13499</name>
</gene>
<reference evidence="4" key="2">
    <citation type="submission" date="2019-09" db="UniProtKB">
        <authorList>
            <consortium name="WormBaseParasite"/>
        </authorList>
    </citation>
    <scope>IDENTIFICATION</scope>
</reference>
<accession>A0A183FY16</accession>
<name>A0A183FY16_HELPZ</name>
<evidence type="ECO:0000256" key="1">
    <source>
        <dbReference type="SAM" id="MobiDB-lite"/>
    </source>
</evidence>
<protein>
    <submittedName>
        <fullName evidence="2 4">Uncharacterized protein</fullName>
    </submittedName>
</protein>
<dbReference type="EMBL" id="UZAH01027945">
    <property type="protein sequence ID" value="VDO96402.1"/>
    <property type="molecule type" value="Genomic_DNA"/>
</dbReference>
<dbReference type="Proteomes" id="UP000050761">
    <property type="component" value="Unassembled WGS sequence"/>
</dbReference>
<sequence length="75" mass="7850">MNPAPGVLLTSGGIQSVTALICEAHYVTDPPNSRQLGPRDSISGLRASAKLGSPEAFSHLRESCHSEHPPLSSSQ</sequence>
<evidence type="ECO:0000313" key="3">
    <source>
        <dbReference type="Proteomes" id="UP000050761"/>
    </source>
</evidence>
<organism evidence="3 4">
    <name type="scientific">Heligmosomoides polygyrus</name>
    <name type="common">Parasitic roundworm</name>
    <dbReference type="NCBI Taxonomy" id="6339"/>
    <lineage>
        <taxon>Eukaryota</taxon>
        <taxon>Metazoa</taxon>
        <taxon>Ecdysozoa</taxon>
        <taxon>Nematoda</taxon>
        <taxon>Chromadorea</taxon>
        <taxon>Rhabditida</taxon>
        <taxon>Rhabditina</taxon>
        <taxon>Rhabditomorpha</taxon>
        <taxon>Strongyloidea</taxon>
        <taxon>Heligmosomidae</taxon>
        <taxon>Heligmosomoides</taxon>
    </lineage>
</organism>
<dbReference type="WBParaSite" id="HPBE_0001349801-mRNA-1">
    <property type="protein sequence ID" value="HPBE_0001349801-mRNA-1"/>
    <property type="gene ID" value="HPBE_0001349801"/>
</dbReference>
<proteinExistence type="predicted"/>
<accession>A0A3P8DJK4</accession>
<evidence type="ECO:0000313" key="2">
    <source>
        <dbReference type="EMBL" id="VDO96402.1"/>
    </source>
</evidence>
<dbReference type="AlphaFoldDB" id="A0A183FY16"/>
<reference evidence="2 3" key="1">
    <citation type="submission" date="2018-11" db="EMBL/GenBank/DDBJ databases">
        <authorList>
            <consortium name="Pathogen Informatics"/>
        </authorList>
    </citation>
    <scope>NUCLEOTIDE SEQUENCE [LARGE SCALE GENOMIC DNA]</scope>
</reference>
<keyword evidence="3" id="KW-1185">Reference proteome</keyword>
<evidence type="ECO:0000313" key="4">
    <source>
        <dbReference type="WBParaSite" id="HPBE_0001349801-mRNA-1"/>
    </source>
</evidence>
<feature type="region of interest" description="Disordered" evidence="1">
    <location>
        <begin position="28"/>
        <end position="48"/>
    </location>
</feature>